<feature type="transmembrane region" description="Helical" evidence="2">
    <location>
        <begin position="109"/>
        <end position="131"/>
    </location>
</feature>
<accession>A0A6G0S3J2</accession>
<reference evidence="3 4" key="1">
    <citation type="submission" date="2018-09" db="EMBL/GenBank/DDBJ databases">
        <title>Genomic investigation of the strawberry pathogen Phytophthora fragariae indicates pathogenicity is determined by transcriptional variation in three key races.</title>
        <authorList>
            <person name="Adams T.M."/>
            <person name="Armitage A.D."/>
            <person name="Sobczyk M.K."/>
            <person name="Bates H.J."/>
            <person name="Dunwell J.M."/>
            <person name="Nellist C.F."/>
            <person name="Harrison R.J."/>
        </authorList>
    </citation>
    <scope>NUCLEOTIDE SEQUENCE [LARGE SCALE GENOMIC DNA]</scope>
    <source>
        <strain evidence="3 4">NOV-77</strain>
    </source>
</reference>
<dbReference type="AlphaFoldDB" id="A0A6G0S3J2"/>
<evidence type="ECO:0000313" key="3">
    <source>
        <dbReference type="EMBL" id="KAE9347845.1"/>
    </source>
</evidence>
<evidence type="ECO:0000256" key="1">
    <source>
        <dbReference type="SAM" id="MobiDB-lite"/>
    </source>
</evidence>
<feature type="compositionally biased region" description="Basic and acidic residues" evidence="1">
    <location>
        <begin position="50"/>
        <end position="63"/>
    </location>
</feature>
<comment type="caution">
    <text evidence="3">The sequence shown here is derived from an EMBL/GenBank/DDBJ whole genome shotgun (WGS) entry which is preliminary data.</text>
</comment>
<keyword evidence="2" id="KW-0472">Membrane</keyword>
<proteinExistence type="predicted"/>
<evidence type="ECO:0000313" key="4">
    <source>
        <dbReference type="Proteomes" id="UP000486351"/>
    </source>
</evidence>
<dbReference type="EMBL" id="QXFY01000327">
    <property type="protein sequence ID" value="KAE9347845.1"/>
    <property type="molecule type" value="Genomic_DNA"/>
</dbReference>
<protein>
    <submittedName>
        <fullName evidence="3">Uncharacterized protein</fullName>
    </submittedName>
</protein>
<keyword evidence="2" id="KW-0812">Transmembrane</keyword>
<dbReference type="Proteomes" id="UP000486351">
    <property type="component" value="Unassembled WGS sequence"/>
</dbReference>
<evidence type="ECO:0000256" key="2">
    <source>
        <dbReference type="SAM" id="Phobius"/>
    </source>
</evidence>
<organism evidence="3 4">
    <name type="scientific">Phytophthora fragariae</name>
    <dbReference type="NCBI Taxonomy" id="53985"/>
    <lineage>
        <taxon>Eukaryota</taxon>
        <taxon>Sar</taxon>
        <taxon>Stramenopiles</taxon>
        <taxon>Oomycota</taxon>
        <taxon>Peronosporomycetes</taxon>
        <taxon>Peronosporales</taxon>
        <taxon>Peronosporaceae</taxon>
        <taxon>Phytophthora</taxon>
    </lineage>
</organism>
<sequence length="140" mass="14478">MQQKRQGVPANDGSPLQLGCDGPDAPPPPTAQARAVARTFSSSAATARTRHPDGAASARDRARAVVRTLSGSSAATARTRHPDNAASARDSVSLASVESISILGRTAGFLLVLGLQVSLLVWATLHEFFALSGAKLPPNR</sequence>
<name>A0A6G0S3J2_9STRA</name>
<keyword evidence="2" id="KW-1133">Transmembrane helix</keyword>
<feature type="region of interest" description="Disordered" evidence="1">
    <location>
        <begin position="1"/>
        <end position="90"/>
    </location>
</feature>
<feature type="compositionally biased region" description="Low complexity" evidence="1">
    <location>
        <begin position="33"/>
        <end position="47"/>
    </location>
</feature>
<gene>
    <name evidence="3" type="ORF">PF008_g7633</name>
</gene>